<dbReference type="GO" id="GO:0015031">
    <property type="term" value="P:protein transport"/>
    <property type="evidence" value="ECO:0007669"/>
    <property type="project" value="UniProtKB-KW"/>
</dbReference>
<dbReference type="PANTHER" id="PTHR22601">
    <property type="entry name" value="ISP4 LIKE PROTEIN"/>
    <property type="match status" value="1"/>
</dbReference>
<dbReference type="NCBIfam" id="TIGR00727">
    <property type="entry name" value="ISP4_OPT"/>
    <property type="match status" value="1"/>
</dbReference>
<feature type="transmembrane region" description="Helical" evidence="10">
    <location>
        <begin position="347"/>
        <end position="367"/>
    </location>
</feature>
<feature type="transmembrane region" description="Helical" evidence="10">
    <location>
        <begin position="722"/>
        <end position="745"/>
    </location>
</feature>
<evidence type="ECO:0000256" key="7">
    <source>
        <dbReference type="ARBA" id="ARBA00022989"/>
    </source>
</evidence>
<comment type="subcellular location">
    <subcellularLocation>
        <location evidence="1">Membrane</location>
        <topology evidence="1">Multi-pass membrane protein</topology>
    </subcellularLocation>
</comment>
<feature type="transmembrane region" description="Helical" evidence="10">
    <location>
        <begin position="559"/>
        <end position="580"/>
    </location>
</feature>
<sequence length="945" mass="106366">MQSVLCYKPLSRQVLQRCSQLNLFLKGRDRQSAHKADRARKYSTAALAPVEFRVDIAVPCISPKVSDSMLRVRSHPLITSTKLTSANLALGTTANPLVCFQSPFFEPHCEDVCLNWFSAEHVEGRGLSHGPTYDVHPRKPVWVRHKMGVTRKVPLSVHRPFAHTMAEDTPQSTPRQDNSPSPDVEKVELKILNESEIAELTGAQFDDPNLDKEHIVSFDDESPYPEVRSAVANTDDFDMPQMTLRVWVIGIAAAIIIPGLNQFFFFRFPSITMSGIVAQLLSFPIGRAFAAWLPNWKIFGISINPGPFTVKEHVLITIMASVGAGSAYATDIVAVQRVYYNQIYNFSYQWFVVMSTQLIGFSIGGVARRFLVAPPSMIWPANLVNCALFNTLHSQQYAGIGNRGGLSRERFFVYAFTCAFVWYFFPGYIFQALSYFSWVTWIRPENTTISQLFGYVHGMGMSVITFDWSQIAYIGSPLATPWWAEANIFAGFVFFFWFLTPVLHFTNTWFGEDMPISSRISYDNQAKNYNVNRILTPDSTFDLAAYKAYSPLFLSTTFAISYGLSFASITATLMHAFLYFRKQIWVQARRSLHEQPDIHARLMSKYLQVPEWWYLTIFLSMFTIGIISIEVWPTEMPVWAFVLALLIAFTYVIPIGMVQAITNQQVGLNVITELIIGYALPGRPIAMMMFKTWGYIAMAQALTFTSDFKLGHYMKIAPRPMFWSQVVATVVAGTVQLGVQAWMFTNIPDMCSPDQRDGFICPSTEVFGTASIIWGVIGPALQFSKGQTYYPLVFFFLVGAIAPVIPWALGKRYPNSLLKYINDSTAEPAVSTPVIFNGTGLIPPATAVNYIPWAGVGFIFQYLIRRRHFSWWTKYNYVLSAALDSGLAISILVIFFALQFPKNGTIGETSILNWWGNTVPFVGADFAGTPVRTLEPGKKFGPTTW</sequence>
<gene>
    <name evidence="11" type="ORF">AAE3_LOCUS9549</name>
</gene>
<evidence type="ECO:0000256" key="4">
    <source>
        <dbReference type="ARBA" id="ARBA00022692"/>
    </source>
</evidence>
<evidence type="ECO:0008006" key="13">
    <source>
        <dbReference type="Google" id="ProtNLM"/>
    </source>
</evidence>
<feature type="transmembrane region" description="Helical" evidence="10">
    <location>
        <begin position="789"/>
        <end position="809"/>
    </location>
</feature>
<feature type="compositionally biased region" description="Polar residues" evidence="9">
    <location>
        <begin position="169"/>
        <end position="181"/>
    </location>
</feature>
<dbReference type="InterPro" id="IPR004648">
    <property type="entry name" value="Oligpept_transpt"/>
</dbReference>
<evidence type="ECO:0000313" key="12">
    <source>
        <dbReference type="Proteomes" id="UP000467700"/>
    </source>
</evidence>
<proteinExistence type="inferred from homology"/>
<dbReference type="EMBL" id="CACVBS010000058">
    <property type="protein sequence ID" value="CAA7267311.1"/>
    <property type="molecule type" value="Genomic_DNA"/>
</dbReference>
<keyword evidence="5" id="KW-0571">Peptide transport</keyword>
<dbReference type="NCBIfam" id="TIGR00728">
    <property type="entry name" value="OPT_sfam"/>
    <property type="match status" value="1"/>
</dbReference>
<feature type="transmembrane region" description="Helical" evidence="10">
    <location>
        <begin position="847"/>
        <end position="864"/>
    </location>
</feature>
<protein>
    <recommendedName>
        <fullName evidence="13">OPT oligopeptide transporter</fullName>
    </recommendedName>
</protein>
<evidence type="ECO:0000256" key="10">
    <source>
        <dbReference type="SAM" id="Phobius"/>
    </source>
</evidence>
<dbReference type="Proteomes" id="UP000467700">
    <property type="component" value="Unassembled WGS sequence"/>
</dbReference>
<feature type="transmembrane region" description="Helical" evidence="10">
    <location>
        <begin position="638"/>
        <end position="659"/>
    </location>
</feature>
<evidence type="ECO:0000256" key="8">
    <source>
        <dbReference type="ARBA" id="ARBA00023136"/>
    </source>
</evidence>
<dbReference type="Pfam" id="PF03169">
    <property type="entry name" value="OPT"/>
    <property type="match status" value="1"/>
</dbReference>
<reference evidence="11 12" key="1">
    <citation type="submission" date="2020-01" db="EMBL/GenBank/DDBJ databases">
        <authorList>
            <person name="Gupta K D."/>
        </authorList>
    </citation>
    <scope>NUCLEOTIDE SEQUENCE [LARGE SCALE GENOMIC DNA]</scope>
</reference>
<evidence type="ECO:0000256" key="3">
    <source>
        <dbReference type="ARBA" id="ARBA00022448"/>
    </source>
</evidence>
<evidence type="ECO:0000256" key="6">
    <source>
        <dbReference type="ARBA" id="ARBA00022927"/>
    </source>
</evidence>
<keyword evidence="6" id="KW-0653">Protein transport</keyword>
<feature type="transmembrane region" description="Helical" evidence="10">
    <location>
        <begin position="411"/>
        <end position="432"/>
    </location>
</feature>
<keyword evidence="12" id="KW-1185">Reference proteome</keyword>
<evidence type="ECO:0000256" key="5">
    <source>
        <dbReference type="ARBA" id="ARBA00022856"/>
    </source>
</evidence>
<organism evidence="11 12">
    <name type="scientific">Cyclocybe aegerita</name>
    <name type="common">Black poplar mushroom</name>
    <name type="synonym">Agrocybe aegerita</name>
    <dbReference type="NCBI Taxonomy" id="1973307"/>
    <lineage>
        <taxon>Eukaryota</taxon>
        <taxon>Fungi</taxon>
        <taxon>Dikarya</taxon>
        <taxon>Basidiomycota</taxon>
        <taxon>Agaricomycotina</taxon>
        <taxon>Agaricomycetes</taxon>
        <taxon>Agaricomycetidae</taxon>
        <taxon>Agaricales</taxon>
        <taxon>Agaricineae</taxon>
        <taxon>Bolbitiaceae</taxon>
        <taxon>Cyclocybe</taxon>
    </lineage>
</organism>
<feature type="transmembrane region" description="Helical" evidence="10">
    <location>
        <begin position="486"/>
        <end position="505"/>
    </location>
</feature>
<feature type="transmembrane region" description="Helical" evidence="10">
    <location>
        <begin position="757"/>
        <end position="777"/>
    </location>
</feature>
<feature type="transmembrane region" description="Helical" evidence="10">
    <location>
        <begin position="271"/>
        <end position="293"/>
    </location>
</feature>
<name>A0A8S0XWW7_CYCAE</name>
<keyword evidence="7 10" id="KW-1133">Transmembrane helix</keyword>
<keyword evidence="8 10" id="KW-0472">Membrane</keyword>
<dbReference type="GO" id="GO:0035673">
    <property type="term" value="F:oligopeptide transmembrane transporter activity"/>
    <property type="evidence" value="ECO:0007669"/>
    <property type="project" value="InterPro"/>
</dbReference>
<dbReference type="InterPro" id="IPR004813">
    <property type="entry name" value="OPT"/>
</dbReference>
<feature type="transmembrane region" description="Helical" evidence="10">
    <location>
        <begin position="246"/>
        <end position="265"/>
    </location>
</feature>
<feature type="transmembrane region" description="Helical" evidence="10">
    <location>
        <begin position="452"/>
        <end position="474"/>
    </location>
</feature>
<keyword evidence="3" id="KW-0813">Transport</keyword>
<dbReference type="AlphaFoldDB" id="A0A8S0XWW7"/>
<feature type="transmembrane region" description="Helical" evidence="10">
    <location>
        <begin position="876"/>
        <end position="898"/>
    </location>
</feature>
<feature type="region of interest" description="Disordered" evidence="9">
    <location>
        <begin position="164"/>
        <end position="184"/>
    </location>
</feature>
<feature type="transmembrane region" description="Helical" evidence="10">
    <location>
        <begin position="612"/>
        <end position="632"/>
    </location>
</feature>
<keyword evidence="4 10" id="KW-0812">Transmembrane</keyword>
<evidence type="ECO:0000256" key="2">
    <source>
        <dbReference type="ARBA" id="ARBA00008807"/>
    </source>
</evidence>
<evidence type="ECO:0000256" key="1">
    <source>
        <dbReference type="ARBA" id="ARBA00004141"/>
    </source>
</evidence>
<feature type="transmembrane region" description="Helical" evidence="10">
    <location>
        <begin position="314"/>
        <end position="335"/>
    </location>
</feature>
<evidence type="ECO:0000313" key="11">
    <source>
        <dbReference type="EMBL" id="CAA7267311.1"/>
    </source>
</evidence>
<accession>A0A8S0XWW7</accession>
<comment type="caution">
    <text evidence="11">The sequence shown here is derived from an EMBL/GenBank/DDBJ whole genome shotgun (WGS) entry which is preliminary data.</text>
</comment>
<evidence type="ECO:0000256" key="9">
    <source>
        <dbReference type="SAM" id="MobiDB-lite"/>
    </source>
</evidence>
<dbReference type="OrthoDB" id="9986677at2759"/>
<comment type="similarity">
    <text evidence="2">Belongs to the oligopeptide OPT transporter family.</text>
</comment>
<dbReference type="GO" id="GO:0016020">
    <property type="term" value="C:membrane"/>
    <property type="evidence" value="ECO:0007669"/>
    <property type="project" value="UniProtKB-SubCell"/>
</dbReference>